<evidence type="ECO:0000313" key="3">
    <source>
        <dbReference type="Proteomes" id="UP000183031"/>
    </source>
</evidence>
<gene>
    <name evidence="2" type="ORF">SAMN02927935_04443</name>
</gene>
<name>A0A1G5LKH8_9GAMM</name>
<dbReference type="EMBL" id="FMUT01000015">
    <property type="protein sequence ID" value="SCZ12971.1"/>
    <property type="molecule type" value="Genomic_DNA"/>
</dbReference>
<reference evidence="2 3" key="1">
    <citation type="submission" date="2016-10" db="EMBL/GenBank/DDBJ databases">
        <authorList>
            <person name="Varghese N."/>
            <person name="Submissions S."/>
        </authorList>
    </citation>
    <scope>NUCLEOTIDE SEQUENCE [LARGE SCALE GENOMIC DNA]</scope>
    <source>
        <strain evidence="2 3">CGMCC 1.6853</strain>
    </source>
</reference>
<organism evidence="2 3">
    <name type="scientific">Serratia nematodiphila</name>
    <dbReference type="NCBI Taxonomy" id="458197"/>
    <lineage>
        <taxon>Bacteria</taxon>
        <taxon>Pseudomonadati</taxon>
        <taxon>Pseudomonadota</taxon>
        <taxon>Gammaproteobacteria</taxon>
        <taxon>Enterobacterales</taxon>
        <taxon>Yersiniaceae</taxon>
        <taxon>Serratia</taxon>
    </lineage>
</organism>
<keyword evidence="3" id="KW-1185">Reference proteome</keyword>
<comment type="caution">
    <text evidence="2">The sequence shown here is derived from an EMBL/GenBank/DDBJ whole genome shotgun (WGS) entry which is preliminary data.</text>
</comment>
<accession>A0A1G5LKH8</accession>
<protein>
    <submittedName>
        <fullName evidence="2">Uncharacterized protein</fullName>
    </submittedName>
</protein>
<dbReference type="Proteomes" id="UP000183031">
    <property type="component" value="Unassembled WGS sequence"/>
</dbReference>
<feature type="region of interest" description="Disordered" evidence="1">
    <location>
        <begin position="1"/>
        <end position="41"/>
    </location>
</feature>
<proteinExistence type="predicted"/>
<evidence type="ECO:0000313" key="2">
    <source>
        <dbReference type="EMBL" id="SCZ12971.1"/>
    </source>
</evidence>
<sequence>MHFGARSAPRAIAVNDAPLGCEDEPELAGECNGNDETPADG</sequence>
<evidence type="ECO:0000256" key="1">
    <source>
        <dbReference type="SAM" id="MobiDB-lite"/>
    </source>
</evidence>